<dbReference type="GO" id="GO:0019441">
    <property type="term" value="P:L-tryptophan catabolic process to kynurenine"/>
    <property type="evidence" value="ECO:0007669"/>
    <property type="project" value="TreeGrafter"/>
</dbReference>
<dbReference type="Gene3D" id="3.90.1150.10">
    <property type="entry name" value="Aspartate Aminotransferase, domain 1"/>
    <property type="match status" value="1"/>
</dbReference>
<keyword evidence="1" id="KW-0662">Pyridine nucleotide biosynthesis</keyword>
<dbReference type="GO" id="GO:0009435">
    <property type="term" value="P:NAD+ biosynthetic process"/>
    <property type="evidence" value="ECO:0007669"/>
    <property type="project" value="InterPro"/>
</dbReference>
<keyword evidence="3" id="KW-0663">Pyridoxal phosphate</keyword>
<proteinExistence type="inferred from homology"/>
<dbReference type="Gene3D" id="3.40.640.10">
    <property type="entry name" value="Type I PLP-dependent aspartate aminotransferase-like (Major domain)"/>
    <property type="match status" value="1"/>
</dbReference>
<reference evidence="4" key="1">
    <citation type="submission" date="2018-06" db="EMBL/GenBank/DDBJ databases">
        <authorList>
            <person name="Zhirakovskaya E."/>
        </authorList>
    </citation>
    <scope>NUCLEOTIDE SEQUENCE</scope>
</reference>
<dbReference type="InterPro" id="IPR010111">
    <property type="entry name" value="Kynureninase"/>
</dbReference>
<dbReference type="Pfam" id="PF22580">
    <property type="entry name" value="KYNU_C"/>
    <property type="match status" value="1"/>
</dbReference>
<evidence type="ECO:0000256" key="3">
    <source>
        <dbReference type="ARBA" id="ARBA00022898"/>
    </source>
</evidence>
<dbReference type="PIRSF" id="PIRSF038800">
    <property type="entry name" value="KYNU"/>
    <property type="match status" value="1"/>
</dbReference>
<dbReference type="InterPro" id="IPR015421">
    <property type="entry name" value="PyrdxlP-dep_Trfase_major"/>
</dbReference>
<sequence length="415" mass="46227">MEMPKVSRADFVAMDEKDELASFRDEFQLAKDLIYLDGNSLGAMPVAALAKAQDVVVREWGQDLITSWNKNGWFHLAEKLGNKIACLIGADEGEVMACDATGINLYKLLSMALDMRPERKVIVMEGSNFPTDNYMAQGLIHQRGQGHEIRFAEQDDIMAAITEDVAVVSLTQVHYKSGYLLDMKAITQKAHQADALVIWDLCHSAGALPVELNDCQADFALGCGYKYLNGGPGASAFLYVAKRHQGKAMQPLTGWWGHANPFAFEQDYRPAENIWQCLTGTQPILSLAVLGCGLDIFERADMDKIRAKSMKLCGYFIDLVGEYCADFGFTLASPRDGAKRGSQVSFTHAQGYAIMQALIAKNIVGDFRAPDIIRFGFTPLYTRYVDVWDAVMGLRNIMENDLWRRPEYSKREAVT</sequence>
<dbReference type="PANTHER" id="PTHR14084:SF0">
    <property type="entry name" value="KYNURENINASE"/>
    <property type="match status" value="1"/>
</dbReference>
<dbReference type="GO" id="GO:0030170">
    <property type="term" value="F:pyridoxal phosphate binding"/>
    <property type="evidence" value="ECO:0007669"/>
    <property type="project" value="InterPro"/>
</dbReference>
<evidence type="ECO:0000313" key="4">
    <source>
        <dbReference type="EMBL" id="VAV88530.1"/>
    </source>
</evidence>
<evidence type="ECO:0000256" key="2">
    <source>
        <dbReference type="ARBA" id="ARBA00022801"/>
    </source>
</evidence>
<dbReference type="AlphaFoldDB" id="A0A3B0R5P7"/>
<dbReference type="GO" id="GO:0005737">
    <property type="term" value="C:cytoplasm"/>
    <property type="evidence" value="ECO:0007669"/>
    <property type="project" value="InterPro"/>
</dbReference>
<dbReference type="HAMAP" id="MF_01970">
    <property type="entry name" value="Kynureninase"/>
    <property type="match status" value="1"/>
</dbReference>
<evidence type="ECO:0000256" key="1">
    <source>
        <dbReference type="ARBA" id="ARBA00022642"/>
    </source>
</evidence>
<gene>
    <name evidence="4" type="ORF">MNBD_ALPHA02-1031</name>
</gene>
<dbReference type="InterPro" id="IPR015422">
    <property type="entry name" value="PyrdxlP-dep_Trfase_small"/>
</dbReference>
<keyword evidence="2 4" id="KW-0378">Hydrolase</keyword>
<dbReference type="SUPFAM" id="SSF53383">
    <property type="entry name" value="PLP-dependent transferases"/>
    <property type="match status" value="1"/>
</dbReference>
<accession>A0A3B0R5P7</accession>
<dbReference type="GO" id="GO:0043420">
    <property type="term" value="P:anthranilate metabolic process"/>
    <property type="evidence" value="ECO:0007669"/>
    <property type="project" value="TreeGrafter"/>
</dbReference>
<dbReference type="EMBL" id="UOED01000034">
    <property type="protein sequence ID" value="VAV88530.1"/>
    <property type="molecule type" value="Genomic_DNA"/>
</dbReference>
<name>A0A3B0R5P7_9ZZZZ</name>
<organism evidence="4">
    <name type="scientific">hydrothermal vent metagenome</name>
    <dbReference type="NCBI Taxonomy" id="652676"/>
    <lineage>
        <taxon>unclassified sequences</taxon>
        <taxon>metagenomes</taxon>
        <taxon>ecological metagenomes</taxon>
    </lineage>
</organism>
<protein>
    <submittedName>
        <fullName evidence="4">Kynureninase</fullName>
        <ecNumber evidence="4">3.7.1.3</ecNumber>
    </submittedName>
</protein>
<dbReference type="GO" id="GO:0030429">
    <property type="term" value="F:kynureninase activity"/>
    <property type="evidence" value="ECO:0007669"/>
    <property type="project" value="UniProtKB-EC"/>
</dbReference>
<dbReference type="PANTHER" id="PTHR14084">
    <property type="entry name" value="KYNURENINASE"/>
    <property type="match status" value="1"/>
</dbReference>
<dbReference type="InterPro" id="IPR015424">
    <property type="entry name" value="PyrdxlP-dep_Trfase"/>
</dbReference>
<dbReference type="NCBIfam" id="TIGR01814">
    <property type="entry name" value="kynureninase"/>
    <property type="match status" value="1"/>
</dbReference>
<dbReference type="EC" id="3.7.1.3" evidence="4"/>